<proteinExistence type="predicted"/>
<dbReference type="Proteomes" id="UP001301769">
    <property type="component" value="Unassembled WGS sequence"/>
</dbReference>
<reference evidence="2" key="2">
    <citation type="submission" date="2023-05" db="EMBL/GenBank/DDBJ databases">
        <authorList>
            <consortium name="Lawrence Berkeley National Laboratory"/>
            <person name="Steindorff A."/>
            <person name="Hensen N."/>
            <person name="Bonometti L."/>
            <person name="Westerberg I."/>
            <person name="Brannstrom I.O."/>
            <person name="Guillou S."/>
            <person name="Cros-Aarteil S."/>
            <person name="Calhoun S."/>
            <person name="Haridas S."/>
            <person name="Kuo A."/>
            <person name="Mondo S."/>
            <person name="Pangilinan J."/>
            <person name="Riley R."/>
            <person name="Labutti K."/>
            <person name="Andreopoulos B."/>
            <person name="Lipzen A."/>
            <person name="Chen C."/>
            <person name="Yanf M."/>
            <person name="Daum C."/>
            <person name="Ng V."/>
            <person name="Clum A."/>
            <person name="Ohm R."/>
            <person name="Martin F."/>
            <person name="Silar P."/>
            <person name="Natvig D."/>
            <person name="Lalanne C."/>
            <person name="Gautier V."/>
            <person name="Ament-Velasquez S.L."/>
            <person name="Kruys A."/>
            <person name="Hutchinson M.I."/>
            <person name="Powell A.J."/>
            <person name="Barry K."/>
            <person name="Miller A.N."/>
            <person name="Grigoriev I.V."/>
            <person name="Debuchy R."/>
            <person name="Gladieux P."/>
            <person name="Thoren M.H."/>
            <person name="Johannesson H."/>
        </authorList>
    </citation>
    <scope>NUCLEOTIDE SEQUENCE</scope>
    <source>
        <strain evidence="2">PSN293</strain>
    </source>
</reference>
<name>A0AAN6Y6A6_9PEZI</name>
<organism evidence="2 3">
    <name type="scientific">Rhypophila decipiens</name>
    <dbReference type="NCBI Taxonomy" id="261697"/>
    <lineage>
        <taxon>Eukaryota</taxon>
        <taxon>Fungi</taxon>
        <taxon>Dikarya</taxon>
        <taxon>Ascomycota</taxon>
        <taxon>Pezizomycotina</taxon>
        <taxon>Sordariomycetes</taxon>
        <taxon>Sordariomycetidae</taxon>
        <taxon>Sordariales</taxon>
        <taxon>Naviculisporaceae</taxon>
        <taxon>Rhypophila</taxon>
    </lineage>
</organism>
<gene>
    <name evidence="2" type="ORF">QBC37DRAFT_374448</name>
</gene>
<keyword evidence="3" id="KW-1185">Reference proteome</keyword>
<accession>A0AAN6Y6A6</accession>
<evidence type="ECO:0000256" key="1">
    <source>
        <dbReference type="SAM" id="MobiDB-lite"/>
    </source>
</evidence>
<sequence>MPYDEITRDGFKSSFNRFYADPGHIELVSSDGLKDMFLPRMTATAKEVLVEYGEDFVIAQLKFYGVEYDYEKDFYGNGARLLQKKLKEGKLDKLPDHVARLKEDMYSEWLKGLTNEELARHPEHAIRKYFVDSEGKPLPPQSQMSNAQTGTVVGFPADSGSSQSDSEEGSAGYPVDTGSLQSEEVSGLRKAAEAVGLHHATGPGCGGKQVVVYIGWSKSAVDQAVESAKKMS</sequence>
<feature type="compositionally biased region" description="Polar residues" evidence="1">
    <location>
        <begin position="141"/>
        <end position="151"/>
    </location>
</feature>
<dbReference type="AlphaFoldDB" id="A0AAN6Y6A6"/>
<protein>
    <submittedName>
        <fullName evidence="2">Uncharacterized protein</fullName>
    </submittedName>
</protein>
<feature type="region of interest" description="Disordered" evidence="1">
    <location>
        <begin position="136"/>
        <end position="179"/>
    </location>
</feature>
<comment type="caution">
    <text evidence="2">The sequence shown here is derived from an EMBL/GenBank/DDBJ whole genome shotgun (WGS) entry which is preliminary data.</text>
</comment>
<dbReference type="EMBL" id="MU858116">
    <property type="protein sequence ID" value="KAK4212996.1"/>
    <property type="molecule type" value="Genomic_DNA"/>
</dbReference>
<evidence type="ECO:0000313" key="2">
    <source>
        <dbReference type="EMBL" id="KAK4212996.1"/>
    </source>
</evidence>
<evidence type="ECO:0000313" key="3">
    <source>
        <dbReference type="Proteomes" id="UP001301769"/>
    </source>
</evidence>
<reference evidence="2" key="1">
    <citation type="journal article" date="2023" name="Mol. Phylogenet. Evol.">
        <title>Genome-scale phylogeny and comparative genomics of the fungal order Sordariales.</title>
        <authorList>
            <person name="Hensen N."/>
            <person name="Bonometti L."/>
            <person name="Westerberg I."/>
            <person name="Brannstrom I.O."/>
            <person name="Guillou S."/>
            <person name="Cros-Aarteil S."/>
            <person name="Calhoun S."/>
            <person name="Haridas S."/>
            <person name="Kuo A."/>
            <person name="Mondo S."/>
            <person name="Pangilinan J."/>
            <person name="Riley R."/>
            <person name="LaButti K."/>
            <person name="Andreopoulos B."/>
            <person name="Lipzen A."/>
            <person name="Chen C."/>
            <person name="Yan M."/>
            <person name="Daum C."/>
            <person name="Ng V."/>
            <person name="Clum A."/>
            <person name="Steindorff A."/>
            <person name="Ohm R.A."/>
            <person name="Martin F."/>
            <person name="Silar P."/>
            <person name="Natvig D.O."/>
            <person name="Lalanne C."/>
            <person name="Gautier V."/>
            <person name="Ament-Velasquez S.L."/>
            <person name="Kruys A."/>
            <person name="Hutchinson M.I."/>
            <person name="Powell A.J."/>
            <person name="Barry K."/>
            <person name="Miller A.N."/>
            <person name="Grigoriev I.V."/>
            <person name="Debuchy R."/>
            <person name="Gladieux P."/>
            <person name="Hiltunen Thoren M."/>
            <person name="Johannesson H."/>
        </authorList>
    </citation>
    <scope>NUCLEOTIDE SEQUENCE</scope>
    <source>
        <strain evidence="2">PSN293</strain>
    </source>
</reference>